<sequence>MSLQAMVWALKQAPVPDGEPLAHLVLVGLADHAADDGTGAWPTAATLADYARCSTRTVHAKLRILENAGLIRRGNQTAVSHLRGDRRPVVWDLNINGEADFYGVKEIHPVEKPQVTPASRNDEDGLRHGVKEIHPVALHGVNPTAPRGEAQGSHGVKLSSYRTVLKPSMNHPPPTSSTDLSQAIGDLGGVVEEISETQHAAGVLAGDVSREVIAALPSGLRSSITVGPVRAAVSQCLGRGWTAAGLLEQVRARSWAGAGGGAVVAWLRDLAAPETAADIVVDKGPIVSAWAVAVRRHPGDECPHGLPIEPAEVTAGGVVKCPNCRREHAESISAAQLGHSWDVMTP</sequence>
<dbReference type="Pfam" id="PF13730">
    <property type="entry name" value="HTH_36"/>
    <property type="match status" value="1"/>
</dbReference>
<evidence type="ECO:0000313" key="1">
    <source>
        <dbReference type="EMBL" id="TQL57483.1"/>
    </source>
</evidence>
<gene>
    <name evidence="1" type="ORF">FB461_2220</name>
</gene>
<dbReference type="Proteomes" id="UP000315389">
    <property type="component" value="Unassembled WGS sequence"/>
</dbReference>
<organism evidence="1 2">
    <name type="scientific">Rarobacter faecitabidus</name>
    <dbReference type="NCBI Taxonomy" id="13243"/>
    <lineage>
        <taxon>Bacteria</taxon>
        <taxon>Bacillati</taxon>
        <taxon>Actinomycetota</taxon>
        <taxon>Actinomycetes</taxon>
        <taxon>Micrococcales</taxon>
        <taxon>Rarobacteraceae</taxon>
        <taxon>Rarobacter</taxon>
    </lineage>
</organism>
<reference evidence="1 2" key="1">
    <citation type="submission" date="2019-06" db="EMBL/GenBank/DDBJ databases">
        <title>Sequencing the genomes of 1000 actinobacteria strains.</title>
        <authorList>
            <person name="Klenk H.-P."/>
        </authorList>
    </citation>
    <scope>NUCLEOTIDE SEQUENCE [LARGE SCALE GENOMIC DNA]</scope>
    <source>
        <strain evidence="1 2">DSM 4813</strain>
    </source>
</reference>
<comment type="caution">
    <text evidence="1">The sequence shown here is derived from an EMBL/GenBank/DDBJ whole genome shotgun (WGS) entry which is preliminary data.</text>
</comment>
<keyword evidence="2" id="KW-1185">Reference proteome</keyword>
<evidence type="ECO:0000313" key="2">
    <source>
        <dbReference type="Proteomes" id="UP000315389"/>
    </source>
</evidence>
<dbReference type="AlphaFoldDB" id="A0A542ZAW5"/>
<dbReference type="EMBL" id="VFOS01000004">
    <property type="protein sequence ID" value="TQL57483.1"/>
    <property type="molecule type" value="Genomic_DNA"/>
</dbReference>
<name>A0A542ZAW5_RARFA</name>
<dbReference type="OrthoDB" id="5065456at2"/>
<protein>
    <submittedName>
        <fullName evidence="1">Helix-turn-helix protein</fullName>
    </submittedName>
</protein>
<proteinExistence type="predicted"/>
<accession>A0A542ZAW5</accession>